<evidence type="ECO:0000256" key="3">
    <source>
        <dbReference type="ARBA" id="ARBA00023237"/>
    </source>
</evidence>
<dbReference type="InterPro" id="IPR006664">
    <property type="entry name" value="OMP_bac"/>
</dbReference>
<keyword evidence="5" id="KW-0732">Signal</keyword>
<keyword evidence="2 4" id="KW-0472">Membrane</keyword>
<proteinExistence type="predicted"/>
<dbReference type="PANTHER" id="PTHR30329:SF21">
    <property type="entry name" value="LIPOPROTEIN YIAD-RELATED"/>
    <property type="match status" value="1"/>
</dbReference>
<dbReference type="PANTHER" id="PTHR30329">
    <property type="entry name" value="STATOR ELEMENT OF FLAGELLAR MOTOR COMPLEX"/>
    <property type="match status" value="1"/>
</dbReference>
<name>A0A6S6UHQ4_9BACT</name>
<feature type="chain" id="PRO_5028280100" evidence="5">
    <location>
        <begin position="21"/>
        <end position="554"/>
    </location>
</feature>
<accession>A0A6S6UHQ4</accession>
<dbReference type="Pfam" id="PF00691">
    <property type="entry name" value="OmpA"/>
    <property type="match status" value="1"/>
</dbReference>
<comment type="subcellular location">
    <subcellularLocation>
        <location evidence="1">Cell outer membrane</location>
    </subcellularLocation>
</comment>
<feature type="signal peptide" evidence="5">
    <location>
        <begin position="1"/>
        <end position="20"/>
    </location>
</feature>
<dbReference type="EMBL" id="CACVAQ010000407">
    <property type="protein sequence ID" value="CAA6827690.1"/>
    <property type="molecule type" value="Genomic_DNA"/>
</dbReference>
<dbReference type="CDD" id="cd07185">
    <property type="entry name" value="OmpA_C-like"/>
    <property type="match status" value="1"/>
</dbReference>
<dbReference type="InterPro" id="IPR050330">
    <property type="entry name" value="Bact_OuterMem_StrucFunc"/>
</dbReference>
<evidence type="ECO:0000256" key="1">
    <source>
        <dbReference type="ARBA" id="ARBA00004442"/>
    </source>
</evidence>
<dbReference type="InterPro" id="IPR006665">
    <property type="entry name" value="OmpA-like"/>
</dbReference>
<gene>
    <name evidence="7" type="ORF">HELGO_WM21758</name>
</gene>
<keyword evidence="3" id="KW-0998">Cell outer membrane</keyword>
<dbReference type="Gene3D" id="3.30.1330.60">
    <property type="entry name" value="OmpA-like domain"/>
    <property type="match status" value="1"/>
</dbReference>
<organism evidence="7">
    <name type="scientific">uncultured Aureispira sp</name>
    <dbReference type="NCBI Taxonomy" id="1331704"/>
    <lineage>
        <taxon>Bacteria</taxon>
        <taxon>Pseudomonadati</taxon>
        <taxon>Bacteroidota</taxon>
        <taxon>Saprospiria</taxon>
        <taxon>Saprospirales</taxon>
        <taxon>Saprospiraceae</taxon>
        <taxon>Aureispira</taxon>
        <taxon>environmental samples</taxon>
    </lineage>
</organism>
<dbReference type="AlphaFoldDB" id="A0A6S6UHQ4"/>
<evidence type="ECO:0000256" key="5">
    <source>
        <dbReference type="SAM" id="SignalP"/>
    </source>
</evidence>
<dbReference type="InterPro" id="IPR036737">
    <property type="entry name" value="OmpA-like_sf"/>
</dbReference>
<feature type="domain" description="OmpA-like" evidence="6">
    <location>
        <begin position="20"/>
        <end position="132"/>
    </location>
</feature>
<evidence type="ECO:0000313" key="7">
    <source>
        <dbReference type="EMBL" id="CAA6827690.1"/>
    </source>
</evidence>
<dbReference type="PRINTS" id="PR01021">
    <property type="entry name" value="OMPADOMAIN"/>
</dbReference>
<dbReference type="SUPFAM" id="SSF103088">
    <property type="entry name" value="OmpA-like"/>
    <property type="match status" value="1"/>
</dbReference>
<protein>
    <submittedName>
        <fullName evidence="7">OmpA/MotB</fullName>
    </submittedName>
</protein>
<sequence>MKKLFLGCFLMLCCATLSLGQEEAIKDSMEVFFKLDKANLLTESTDAITAAFEKNKERILKVRVAGHTCDLGSDNYNMGLSEKRANSAFEYVKTLGDSYQEKTELFFYGEKEQKYDNRDENRRVFVLFYLEDDDRDTLIKNGCSEAFIEKGTYKPAKTKKAAFELKDFSTTQALNANNLSVEDTEGRKLYFNSVVYFNATFGGSDLAAKKVVKIKMPLVNEGKEGYTFYEGEDKGGKIVWKNTGKPCVLTGSGDCKTYDFDWMNSGYCACAMQRECEDDCNSDAFSGVDRPDLTGENIRYSADKTIAEFEEGTYASLDGVTVVDDNNKEEDLDICEQFEYGIATMDWFPNMHKMTDLKNIIIKSETTPASKTTRLYLKKEGLKDVKEPVILVGDRHAKGYAKYADNIISPTPCLGSVNCEYLVYDVPSTGIYKVGDWNSGAAKPKMEEKWVLKVRLLKESVVFVGNKKTGEVYKAKNAVRKDKTRPKEYIIYDCDNVGDLVVYVQNSTKPKFKLYQEALVSELKYKKVANMYVMRRLKFTKVQDFSEAVLTKCK</sequence>
<reference evidence="7" key="1">
    <citation type="submission" date="2020-01" db="EMBL/GenBank/DDBJ databases">
        <authorList>
            <person name="Meier V. D."/>
            <person name="Meier V D."/>
        </authorList>
    </citation>
    <scope>NUCLEOTIDE SEQUENCE</scope>
    <source>
        <strain evidence="7">HLG_WM_MAG_10</strain>
    </source>
</reference>
<evidence type="ECO:0000256" key="4">
    <source>
        <dbReference type="PROSITE-ProRule" id="PRU00473"/>
    </source>
</evidence>
<evidence type="ECO:0000256" key="2">
    <source>
        <dbReference type="ARBA" id="ARBA00023136"/>
    </source>
</evidence>
<dbReference type="GO" id="GO:0009279">
    <property type="term" value="C:cell outer membrane"/>
    <property type="evidence" value="ECO:0007669"/>
    <property type="project" value="UniProtKB-SubCell"/>
</dbReference>
<evidence type="ECO:0000259" key="6">
    <source>
        <dbReference type="PROSITE" id="PS51123"/>
    </source>
</evidence>
<dbReference type="PROSITE" id="PS51123">
    <property type="entry name" value="OMPA_2"/>
    <property type="match status" value="1"/>
</dbReference>